<dbReference type="RefSeq" id="WP_205170780.1">
    <property type="nucleotide sequence ID" value="NZ_JAFBDZ010000002.1"/>
</dbReference>
<protein>
    <submittedName>
        <fullName evidence="2">N-acetylglutamate synthase-like GNAT family acetyltransferase</fullName>
    </submittedName>
</protein>
<dbReference type="InterPro" id="IPR016181">
    <property type="entry name" value="Acyl_CoA_acyltransferase"/>
</dbReference>
<dbReference type="EMBL" id="JAFBDZ010000002">
    <property type="protein sequence ID" value="MBM7585245.1"/>
    <property type="molecule type" value="Genomic_DNA"/>
</dbReference>
<evidence type="ECO:0000259" key="1">
    <source>
        <dbReference type="PROSITE" id="PS51186"/>
    </source>
</evidence>
<feature type="domain" description="N-acetyltransferase" evidence="1">
    <location>
        <begin position="3"/>
        <end position="146"/>
    </location>
</feature>
<keyword evidence="3" id="KW-1185">Reference proteome</keyword>
<comment type="caution">
    <text evidence="2">The sequence shown here is derived from an EMBL/GenBank/DDBJ whole genome shotgun (WGS) entry which is preliminary data.</text>
</comment>
<dbReference type="PROSITE" id="PS51186">
    <property type="entry name" value="GNAT"/>
    <property type="match status" value="1"/>
</dbReference>
<evidence type="ECO:0000313" key="3">
    <source>
        <dbReference type="Proteomes" id="UP001646157"/>
    </source>
</evidence>
<reference evidence="2 3" key="1">
    <citation type="submission" date="2021-01" db="EMBL/GenBank/DDBJ databases">
        <title>Genomic Encyclopedia of Type Strains, Phase IV (KMG-IV): sequencing the most valuable type-strain genomes for metagenomic binning, comparative biology and taxonomic classification.</title>
        <authorList>
            <person name="Goeker M."/>
        </authorList>
    </citation>
    <scope>NUCLEOTIDE SEQUENCE [LARGE SCALE GENOMIC DNA]</scope>
    <source>
        <strain evidence="2 3">DSM 24834</strain>
    </source>
</reference>
<dbReference type="Gene3D" id="3.40.630.30">
    <property type="match status" value="1"/>
</dbReference>
<accession>A0ABS2NBK9</accession>
<name>A0ABS2NBK9_9BACI</name>
<proteinExistence type="predicted"/>
<dbReference type="Proteomes" id="UP001646157">
    <property type="component" value="Unassembled WGS sequence"/>
</dbReference>
<dbReference type="SUPFAM" id="SSF55729">
    <property type="entry name" value="Acyl-CoA N-acyltransferases (Nat)"/>
    <property type="match status" value="1"/>
</dbReference>
<gene>
    <name evidence="2" type="ORF">JOC86_001787</name>
</gene>
<evidence type="ECO:0000313" key="2">
    <source>
        <dbReference type="EMBL" id="MBM7585245.1"/>
    </source>
</evidence>
<sequence length="146" mass="16451">MVKIIRKAGLGDLQAVEDFLVAANIGLDGLDEVIENFLIIEENEEMCGTLGIEIQGDKGLFRSLVVKPELTSDDLFTLFREALKIGKEKQLANLYLVSNKNSSIQFFHLLGFKEMEHTQSLKELSQFQHAQKLSTVDNCTFMKLTL</sequence>
<organism evidence="2 3">
    <name type="scientific">Rossellomorea pakistanensis</name>
    <dbReference type="NCBI Taxonomy" id="992288"/>
    <lineage>
        <taxon>Bacteria</taxon>
        <taxon>Bacillati</taxon>
        <taxon>Bacillota</taxon>
        <taxon>Bacilli</taxon>
        <taxon>Bacillales</taxon>
        <taxon>Bacillaceae</taxon>
        <taxon>Rossellomorea</taxon>
    </lineage>
</organism>
<dbReference type="InterPro" id="IPR000182">
    <property type="entry name" value="GNAT_dom"/>
</dbReference>